<dbReference type="EMBL" id="EQ980671">
    <property type="protein sequence ID" value="EEF25027.1"/>
    <property type="molecule type" value="Genomic_DNA"/>
</dbReference>
<name>B9TGI7_RICCO</name>
<protein>
    <submittedName>
        <fullName evidence="1">Uncharacterized protein</fullName>
    </submittedName>
</protein>
<reference evidence="2" key="1">
    <citation type="journal article" date="2010" name="Nat. Biotechnol.">
        <title>Draft genome sequence of the oilseed species Ricinus communis.</title>
        <authorList>
            <person name="Chan A.P."/>
            <person name="Crabtree J."/>
            <person name="Zhao Q."/>
            <person name="Lorenzi H."/>
            <person name="Orvis J."/>
            <person name="Puiu D."/>
            <person name="Melake-Berhan A."/>
            <person name="Jones K.M."/>
            <person name="Redman J."/>
            <person name="Chen G."/>
            <person name="Cahoon E.B."/>
            <person name="Gedil M."/>
            <person name="Stanke M."/>
            <person name="Haas B.J."/>
            <person name="Wortman J.R."/>
            <person name="Fraser-Liggett C.M."/>
            <person name="Ravel J."/>
            <person name="Rabinowicz P.D."/>
        </authorList>
    </citation>
    <scope>NUCLEOTIDE SEQUENCE [LARGE SCALE GENOMIC DNA]</scope>
    <source>
        <strain evidence="2">cv. Hale</strain>
    </source>
</reference>
<dbReference type="AlphaFoldDB" id="B9TGI7"/>
<evidence type="ECO:0000313" key="1">
    <source>
        <dbReference type="EMBL" id="EEF25027.1"/>
    </source>
</evidence>
<keyword evidence="2" id="KW-1185">Reference proteome</keyword>
<organism evidence="1 2">
    <name type="scientific">Ricinus communis</name>
    <name type="common">Castor bean</name>
    <dbReference type="NCBI Taxonomy" id="3988"/>
    <lineage>
        <taxon>Eukaryota</taxon>
        <taxon>Viridiplantae</taxon>
        <taxon>Streptophyta</taxon>
        <taxon>Embryophyta</taxon>
        <taxon>Tracheophyta</taxon>
        <taxon>Spermatophyta</taxon>
        <taxon>Magnoliopsida</taxon>
        <taxon>eudicotyledons</taxon>
        <taxon>Gunneridae</taxon>
        <taxon>Pentapetalae</taxon>
        <taxon>rosids</taxon>
        <taxon>fabids</taxon>
        <taxon>Malpighiales</taxon>
        <taxon>Euphorbiaceae</taxon>
        <taxon>Acalyphoideae</taxon>
        <taxon>Acalypheae</taxon>
        <taxon>Ricinus</taxon>
    </lineage>
</organism>
<sequence length="366" mass="41196">MAAAWGAVQKVEGEKRACWASYLRAQGGALVKRDDLMVTLAKETKTVAGRYEERERVMPYGVQCRQMAGVVFKSVRHTWTPIQGTEARASAGLGFPWTRVNNCTQSAGADFAADMSFEPKTAPAPVMFKPDQAAQIDHAWLALGACPWPRPVVDDRPAWPAPDMTADEQRRALADWDAIKACPWPRMAPVPDSSPRHGTPRQVADWRAGRLDLRRDRRRRRSLWRVFCYGHSGEEAMKATTTAAVSYSAERYAAKYFAKQPKQRDFVTEPPRPLDRITFNTPDDGMLTGYVSVIRQHLGNGERFAWVELDNEPAGMFRGVPLADILTCDDAGDQRRNTPNSEARRLCLSDYSNRLRREIGQWDPQS</sequence>
<dbReference type="Proteomes" id="UP000008311">
    <property type="component" value="Unassembled WGS sequence"/>
</dbReference>
<dbReference type="InParanoid" id="B9TGI7"/>
<accession>B9TGI7</accession>
<evidence type="ECO:0000313" key="2">
    <source>
        <dbReference type="Proteomes" id="UP000008311"/>
    </source>
</evidence>
<gene>
    <name evidence="1" type="ORF">RCOM_1933230</name>
</gene>
<proteinExistence type="predicted"/>